<dbReference type="PANTHER" id="PTHR44936:SF10">
    <property type="entry name" value="SENSOR PROTEIN RSTB"/>
    <property type="match status" value="1"/>
</dbReference>
<feature type="domain" description="HAMP" evidence="12">
    <location>
        <begin position="164"/>
        <end position="215"/>
    </location>
</feature>
<dbReference type="PATRIC" id="fig|1088721.3.peg.2089"/>
<evidence type="ECO:0000313" key="14">
    <source>
        <dbReference type="Proteomes" id="UP000004030"/>
    </source>
</evidence>
<keyword evidence="4" id="KW-1003">Cell membrane</keyword>
<evidence type="ECO:0000256" key="1">
    <source>
        <dbReference type="ARBA" id="ARBA00000085"/>
    </source>
</evidence>
<keyword evidence="10" id="KW-0472">Membrane</keyword>
<organism evidence="13 14">
    <name type="scientific">Novosphingobium pentaromativorans US6-1</name>
    <dbReference type="NCBI Taxonomy" id="1088721"/>
    <lineage>
        <taxon>Bacteria</taxon>
        <taxon>Pseudomonadati</taxon>
        <taxon>Pseudomonadota</taxon>
        <taxon>Alphaproteobacteria</taxon>
        <taxon>Sphingomonadales</taxon>
        <taxon>Sphingomonadaceae</taxon>
        <taxon>Novosphingobium</taxon>
    </lineage>
</organism>
<evidence type="ECO:0000256" key="7">
    <source>
        <dbReference type="ARBA" id="ARBA00022741"/>
    </source>
</evidence>
<dbReference type="InterPro" id="IPR003661">
    <property type="entry name" value="HisK_dim/P_dom"/>
</dbReference>
<feature type="domain" description="Histidine kinase" evidence="11">
    <location>
        <begin position="223"/>
        <end position="419"/>
    </location>
</feature>
<keyword evidence="5" id="KW-0597">Phosphoprotein</keyword>
<dbReference type="AlphaFoldDB" id="G6ECN9"/>
<gene>
    <name evidence="13" type="ORF">NSU_2110</name>
</gene>
<evidence type="ECO:0000256" key="4">
    <source>
        <dbReference type="ARBA" id="ARBA00022475"/>
    </source>
</evidence>
<name>G6ECN9_9SPHN</name>
<dbReference type="InterPro" id="IPR004358">
    <property type="entry name" value="Sig_transdc_His_kin-like_C"/>
</dbReference>
<dbReference type="PROSITE" id="PS50109">
    <property type="entry name" value="HIS_KIN"/>
    <property type="match status" value="1"/>
</dbReference>
<dbReference type="PROSITE" id="PS50885">
    <property type="entry name" value="HAMP"/>
    <property type="match status" value="1"/>
</dbReference>
<dbReference type="InterPro" id="IPR003660">
    <property type="entry name" value="HAMP_dom"/>
</dbReference>
<keyword evidence="7" id="KW-0547">Nucleotide-binding</keyword>
<evidence type="ECO:0000259" key="12">
    <source>
        <dbReference type="PROSITE" id="PS50885"/>
    </source>
</evidence>
<dbReference type="PANTHER" id="PTHR44936">
    <property type="entry name" value="SENSOR PROTEIN CREC"/>
    <property type="match status" value="1"/>
</dbReference>
<keyword evidence="14" id="KW-1185">Reference proteome</keyword>
<dbReference type="STRING" id="1088721.JI59_09540"/>
<keyword evidence="6" id="KW-0808">Transferase</keyword>
<dbReference type="PRINTS" id="PR00344">
    <property type="entry name" value="BCTRLSENSOR"/>
</dbReference>
<dbReference type="eggNOG" id="COG2205">
    <property type="taxonomic scope" value="Bacteria"/>
</dbReference>
<dbReference type="InterPro" id="IPR036097">
    <property type="entry name" value="HisK_dim/P_sf"/>
</dbReference>
<evidence type="ECO:0000256" key="6">
    <source>
        <dbReference type="ARBA" id="ARBA00022679"/>
    </source>
</evidence>
<dbReference type="Pfam" id="PF00672">
    <property type="entry name" value="HAMP"/>
    <property type="match status" value="1"/>
</dbReference>
<dbReference type="SMART" id="SM00388">
    <property type="entry name" value="HisKA"/>
    <property type="match status" value="1"/>
</dbReference>
<dbReference type="InterPro" id="IPR050980">
    <property type="entry name" value="2C_sensor_his_kinase"/>
</dbReference>
<dbReference type="CDD" id="cd00082">
    <property type="entry name" value="HisKA"/>
    <property type="match status" value="1"/>
</dbReference>
<evidence type="ECO:0000256" key="5">
    <source>
        <dbReference type="ARBA" id="ARBA00022553"/>
    </source>
</evidence>
<dbReference type="InterPro" id="IPR003594">
    <property type="entry name" value="HATPase_dom"/>
</dbReference>
<dbReference type="Gene3D" id="1.10.287.130">
    <property type="match status" value="1"/>
</dbReference>
<accession>G6ECN9</accession>
<dbReference type="Proteomes" id="UP000004030">
    <property type="component" value="Unassembled WGS sequence"/>
</dbReference>
<evidence type="ECO:0000256" key="8">
    <source>
        <dbReference type="ARBA" id="ARBA00022777"/>
    </source>
</evidence>
<dbReference type="Gene3D" id="3.30.565.10">
    <property type="entry name" value="Histidine kinase-like ATPase, C-terminal domain"/>
    <property type="match status" value="1"/>
</dbReference>
<dbReference type="SMART" id="SM00387">
    <property type="entry name" value="HATPase_c"/>
    <property type="match status" value="1"/>
</dbReference>
<sequence>MAVVFLVLALVQLGASLLFYSAIDRQTLRDDHARRVAELLVVSDRVHALDPSRLAESMTTRHLSARVATAPLVAAPTGDAALMAIAARIVEWEPSLANRSLNLATTRASGGGRDLIGSIRLGEKGWLNFRSRDISSMWPVALRATALTLATTLACLALGLGALHLLTRPLRRLADAAEAIGQGRQVPIREGGPKDLRNLGHAMNLMQARIERLLRDQALSFEAISHDLRTPLSRQKVASDLIDDPEIAALMRESVDEMEDLLASLQRFLRAQHLSAEPESIDLASYLADLLAGFGNRASLEVHGRSTARTYREPLALAVCALVENAVHFGERARASLVEENGRHAVIIEDEGPGIPPDYFEAILDPFFRLDEARQRDTRGFGLGIPTAHRLMMRFHGGLSFAAAPGGGLIARLEVPSPPP</sequence>
<protein>
    <recommendedName>
        <fullName evidence="3">histidine kinase</fullName>
        <ecNumber evidence="3">2.7.13.3</ecNumber>
    </recommendedName>
</protein>
<evidence type="ECO:0000313" key="13">
    <source>
        <dbReference type="EMBL" id="EHJ60950.1"/>
    </source>
</evidence>
<dbReference type="GO" id="GO:0005886">
    <property type="term" value="C:plasma membrane"/>
    <property type="evidence" value="ECO:0007669"/>
    <property type="project" value="UniProtKB-SubCell"/>
</dbReference>
<comment type="caution">
    <text evidence="13">The sequence shown here is derived from an EMBL/GenBank/DDBJ whole genome shotgun (WGS) entry which is preliminary data.</text>
</comment>
<dbReference type="SUPFAM" id="SSF55874">
    <property type="entry name" value="ATPase domain of HSP90 chaperone/DNA topoisomerase II/histidine kinase"/>
    <property type="match status" value="1"/>
</dbReference>
<dbReference type="InterPro" id="IPR036890">
    <property type="entry name" value="HATPase_C_sf"/>
</dbReference>
<evidence type="ECO:0000256" key="10">
    <source>
        <dbReference type="SAM" id="Phobius"/>
    </source>
</evidence>
<dbReference type="EMBL" id="AGFM01000029">
    <property type="protein sequence ID" value="EHJ60950.1"/>
    <property type="molecule type" value="Genomic_DNA"/>
</dbReference>
<dbReference type="SUPFAM" id="SSF47384">
    <property type="entry name" value="Homodimeric domain of signal transducing histidine kinase"/>
    <property type="match status" value="1"/>
</dbReference>
<dbReference type="GO" id="GO:0000155">
    <property type="term" value="F:phosphorelay sensor kinase activity"/>
    <property type="evidence" value="ECO:0007669"/>
    <property type="project" value="InterPro"/>
</dbReference>
<evidence type="ECO:0000256" key="3">
    <source>
        <dbReference type="ARBA" id="ARBA00012438"/>
    </source>
</evidence>
<reference evidence="13 14" key="1">
    <citation type="journal article" date="2012" name="J. Bacteriol.">
        <title>Genome sequence of benzo(a)pyrene-degrading bacterium Novosphingobium pentaromativorans US6-1.</title>
        <authorList>
            <person name="Luo Y.R."/>
            <person name="Kang S.G."/>
            <person name="Kim S.J."/>
            <person name="Kim M.R."/>
            <person name="Li N."/>
            <person name="Lee J.H."/>
            <person name="Kwon K.K."/>
        </authorList>
    </citation>
    <scope>NUCLEOTIDE SEQUENCE [LARGE SCALE GENOMIC DNA]</scope>
    <source>
        <strain evidence="13 14">US6-1</strain>
    </source>
</reference>
<keyword evidence="8 13" id="KW-0418">Kinase</keyword>
<keyword evidence="9" id="KW-0067">ATP-binding</keyword>
<dbReference type="Pfam" id="PF02518">
    <property type="entry name" value="HATPase_c"/>
    <property type="match status" value="1"/>
</dbReference>
<keyword evidence="10" id="KW-1133">Transmembrane helix</keyword>
<dbReference type="SMART" id="SM00304">
    <property type="entry name" value="HAMP"/>
    <property type="match status" value="1"/>
</dbReference>
<evidence type="ECO:0000259" key="11">
    <source>
        <dbReference type="PROSITE" id="PS50109"/>
    </source>
</evidence>
<evidence type="ECO:0000256" key="2">
    <source>
        <dbReference type="ARBA" id="ARBA00004651"/>
    </source>
</evidence>
<feature type="transmembrane region" description="Helical" evidence="10">
    <location>
        <begin position="140"/>
        <end position="163"/>
    </location>
</feature>
<dbReference type="EC" id="2.7.13.3" evidence="3"/>
<comment type="catalytic activity">
    <reaction evidence="1">
        <text>ATP + protein L-histidine = ADP + protein N-phospho-L-histidine.</text>
        <dbReference type="EC" id="2.7.13.3"/>
    </reaction>
</comment>
<dbReference type="eggNOG" id="COG3850">
    <property type="taxonomic scope" value="Bacteria"/>
</dbReference>
<dbReference type="GO" id="GO:0005524">
    <property type="term" value="F:ATP binding"/>
    <property type="evidence" value="ECO:0007669"/>
    <property type="project" value="UniProtKB-KW"/>
</dbReference>
<keyword evidence="10" id="KW-0812">Transmembrane</keyword>
<evidence type="ECO:0000256" key="9">
    <source>
        <dbReference type="ARBA" id="ARBA00022840"/>
    </source>
</evidence>
<comment type="subcellular location">
    <subcellularLocation>
        <location evidence="2">Cell membrane</location>
        <topology evidence="2">Multi-pass membrane protein</topology>
    </subcellularLocation>
</comment>
<dbReference type="CDD" id="cd06225">
    <property type="entry name" value="HAMP"/>
    <property type="match status" value="1"/>
</dbReference>
<proteinExistence type="predicted"/>
<dbReference type="InterPro" id="IPR005467">
    <property type="entry name" value="His_kinase_dom"/>
</dbReference>